<keyword evidence="1" id="KW-0812">Transmembrane</keyword>
<organism evidence="2 3">
    <name type="scientific">Profundibacter amoris</name>
    <dbReference type="NCBI Taxonomy" id="2171755"/>
    <lineage>
        <taxon>Bacteria</taxon>
        <taxon>Pseudomonadati</taxon>
        <taxon>Pseudomonadota</taxon>
        <taxon>Alphaproteobacteria</taxon>
        <taxon>Rhodobacterales</taxon>
        <taxon>Paracoccaceae</taxon>
        <taxon>Profundibacter</taxon>
    </lineage>
</organism>
<keyword evidence="1" id="KW-1133">Transmembrane helix</keyword>
<proteinExistence type="predicted"/>
<keyword evidence="3" id="KW-1185">Reference proteome</keyword>
<accession>A0A347UJJ3</accession>
<dbReference type="AlphaFoldDB" id="A0A347UJJ3"/>
<evidence type="ECO:0000313" key="2">
    <source>
        <dbReference type="EMBL" id="AXX99021.1"/>
    </source>
</evidence>
<reference evidence="2 3" key="1">
    <citation type="submission" date="2018-09" db="EMBL/GenBank/DDBJ databases">
        <title>Profundibacter amoris BAR1 gen. nov., sp. nov., a new member of the Roseobacter clade isolated at Lokis Castle Vent Field on the Arctic Mid-Oceanic Ridge.</title>
        <authorList>
            <person name="Le Moine Bauer S."/>
            <person name="Sjoeberg A.G."/>
            <person name="L'Haridon S."/>
            <person name="Stokke R."/>
            <person name="Roalkvam I."/>
            <person name="Steen I.H."/>
            <person name="Dahle H."/>
        </authorList>
    </citation>
    <scope>NUCLEOTIDE SEQUENCE [LARGE SCALE GENOMIC DNA]</scope>
    <source>
        <strain evidence="2 3">BAR1</strain>
    </source>
</reference>
<protein>
    <submittedName>
        <fullName evidence="2">Uncharacterized protein</fullName>
    </submittedName>
</protein>
<dbReference type="OrthoDB" id="9861358at2"/>
<evidence type="ECO:0000313" key="3">
    <source>
        <dbReference type="Proteomes" id="UP000261704"/>
    </source>
</evidence>
<sequence>MENIPILSGLIETLNWLTITTPFIAGFAAYNWGSDSGNGKAVPAFVGLLSFLGLVAVWYVLFQWTQFPLWMRWFN</sequence>
<keyword evidence="1" id="KW-0472">Membrane</keyword>
<dbReference type="Proteomes" id="UP000261704">
    <property type="component" value="Chromosome"/>
</dbReference>
<dbReference type="RefSeq" id="WP_118943674.1">
    <property type="nucleotide sequence ID" value="NZ_CP032125.1"/>
</dbReference>
<gene>
    <name evidence="2" type="ORF">BAR1_14435</name>
</gene>
<feature type="transmembrane region" description="Helical" evidence="1">
    <location>
        <begin position="42"/>
        <end position="61"/>
    </location>
</feature>
<evidence type="ECO:0000256" key="1">
    <source>
        <dbReference type="SAM" id="Phobius"/>
    </source>
</evidence>
<dbReference type="EMBL" id="CP032125">
    <property type="protein sequence ID" value="AXX99021.1"/>
    <property type="molecule type" value="Genomic_DNA"/>
</dbReference>
<dbReference type="KEGG" id="pamo:BAR1_14435"/>
<feature type="transmembrane region" description="Helical" evidence="1">
    <location>
        <begin position="6"/>
        <end position="30"/>
    </location>
</feature>
<name>A0A347UJJ3_9RHOB</name>